<proteinExistence type="predicted"/>
<evidence type="ECO:0000313" key="1">
    <source>
        <dbReference type="EMBL" id="OAD21135.1"/>
    </source>
</evidence>
<evidence type="ECO:0000313" key="2">
    <source>
        <dbReference type="Proteomes" id="UP000076962"/>
    </source>
</evidence>
<dbReference type="EMBL" id="LUTY01001844">
    <property type="protein sequence ID" value="OAD21135.1"/>
    <property type="molecule type" value="Genomic_DNA"/>
</dbReference>
<protein>
    <submittedName>
        <fullName evidence="1">Uncharacterized protein</fullName>
    </submittedName>
</protein>
<organism evidence="1 2">
    <name type="scientific">Candidatus Thiomargarita nelsonii</name>
    <dbReference type="NCBI Taxonomy" id="1003181"/>
    <lineage>
        <taxon>Bacteria</taxon>
        <taxon>Pseudomonadati</taxon>
        <taxon>Pseudomonadota</taxon>
        <taxon>Gammaproteobacteria</taxon>
        <taxon>Thiotrichales</taxon>
        <taxon>Thiotrichaceae</taxon>
        <taxon>Thiomargarita</taxon>
    </lineage>
</organism>
<name>A0A176RZF3_9GAMM</name>
<dbReference type="AlphaFoldDB" id="A0A176RZF3"/>
<reference evidence="1 2" key="1">
    <citation type="submission" date="2016-05" db="EMBL/GenBank/DDBJ databases">
        <title>Single-cell genome of chain-forming Candidatus Thiomargarita nelsonii and comparison to other large sulfur-oxidizing bacteria.</title>
        <authorList>
            <person name="Winkel M."/>
            <person name="Salman V."/>
            <person name="Woyke T."/>
            <person name="Schulz-Vogt H."/>
            <person name="Richter M."/>
            <person name="Flood B."/>
            <person name="Bailey J."/>
            <person name="Amann R."/>
            <person name="Mussmann M."/>
        </authorList>
    </citation>
    <scope>NUCLEOTIDE SEQUENCE [LARGE SCALE GENOMIC DNA]</scope>
    <source>
        <strain evidence="1 2">THI036</strain>
    </source>
</reference>
<dbReference type="Proteomes" id="UP000076962">
    <property type="component" value="Unassembled WGS sequence"/>
</dbReference>
<accession>A0A176RZF3</accession>
<sequence>MPNTAAMAYRRLVFPEPFFPTKTIKFLVKPVSGSVKSNDCSRNRLKCFRCSD</sequence>
<gene>
    <name evidence="1" type="ORF">THIOM_003104</name>
</gene>
<comment type="caution">
    <text evidence="1">The sequence shown here is derived from an EMBL/GenBank/DDBJ whole genome shotgun (WGS) entry which is preliminary data.</text>
</comment>
<keyword evidence="2" id="KW-1185">Reference proteome</keyword>